<dbReference type="SUPFAM" id="SSF55874">
    <property type="entry name" value="ATPase domain of HSP90 chaperone/DNA topoisomerase II/histidine kinase"/>
    <property type="match status" value="1"/>
</dbReference>
<dbReference type="HOGENOM" id="CLU_000445_89_6_9"/>
<dbReference type="KEGG" id="sgy:Sgly_2924"/>
<comment type="subcellular location">
    <subcellularLocation>
        <location evidence="2">Cell membrane</location>
        <topology evidence="2">Multi-pass membrane protein</topology>
    </subcellularLocation>
</comment>
<dbReference type="Gene3D" id="6.10.340.10">
    <property type="match status" value="1"/>
</dbReference>
<dbReference type="eggNOG" id="COG3850">
    <property type="taxonomic scope" value="Bacteria"/>
</dbReference>
<dbReference type="AlphaFoldDB" id="F0SZ75"/>
<feature type="domain" description="Histidine kinase" evidence="16">
    <location>
        <begin position="260"/>
        <end position="477"/>
    </location>
</feature>
<keyword evidence="8" id="KW-0547">Nucleotide-binding</keyword>
<evidence type="ECO:0000259" key="16">
    <source>
        <dbReference type="PROSITE" id="PS50109"/>
    </source>
</evidence>
<dbReference type="GO" id="GO:0005524">
    <property type="term" value="F:ATP binding"/>
    <property type="evidence" value="ECO:0007669"/>
    <property type="project" value="UniProtKB-KW"/>
</dbReference>
<dbReference type="InterPro" id="IPR003594">
    <property type="entry name" value="HATPase_dom"/>
</dbReference>
<keyword evidence="9 18" id="KW-0418">Kinase</keyword>
<dbReference type="GO" id="GO:0000155">
    <property type="term" value="F:phosphorelay sensor kinase activity"/>
    <property type="evidence" value="ECO:0007669"/>
    <property type="project" value="InterPro"/>
</dbReference>
<evidence type="ECO:0000256" key="9">
    <source>
        <dbReference type="ARBA" id="ARBA00022777"/>
    </source>
</evidence>
<dbReference type="PRINTS" id="PR00344">
    <property type="entry name" value="BCTRLSENSOR"/>
</dbReference>
<keyword evidence="5" id="KW-0597">Phosphoprotein</keyword>
<accession>F0SZ75</accession>
<dbReference type="EC" id="2.7.13.3" evidence="3"/>
<comment type="catalytic activity">
    <reaction evidence="1">
        <text>ATP + protein L-histidine = ADP + protein N-phospho-L-histidine.</text>
        <dbReference type="EC" id="2.7.13.3"/>
    </reaction>
</comment>
<feature type="transmembrane region" description="Helical" evidence="15">
    <location>
        <begin position="7"/>
        <end position="33"/>
    </location>
</feature>
<sequence>MDLKKRLILANAATVIIPGLITVLAALAVFYLYGQFAFTDKTVVNFQKLVQAELEVSQSIKSALEQKPEMLEDQNFQKHLQEQLASYRGEILIVKKEEVIFASREFNQIEIDKCLQAEDWHSSLNKRLTLADTTYTIRSVGLKFRDGAPGKAVILLPVEKAAVQMKMAAAALGLLFFVLYLATSVLISFHFSRSIIRPLSNLQNAAGEISRGNLDYEIAEEGDGEIQALCRKLEAMRIKLKESIHTQLKYEENRKMLISSISHDLKTPVTSIKGYVEGIFDGIANTPEKMDKYLKTIYVKAGQVDTMIDDLLLYAKLDLNQIPFQFEPTDIEKYIRECILEFEPELERRQIRISLQSGLGQSHVLPLDRERMRRVLMNILDNSCKYMDKEKGEIKILLRETYTGIIIELRDNGAGIGPQDLPYIFDRFYRSDSARSQGSGLGLAIAKQIVEGHNGRVWAVSNAGGGTSILISLGTGSPAAEEKRREGKKDEQE</sequence>
<organism evidence="18 19">
    <name type="scientific">Syntrophobotulus glycolicus (strain DSM 8271 / FlGlyR)</name>
    <dbReference type="NCBI Taxonomy" id="645991"/>
    <lineage>
        <taxon>Bacteria</taxon>
        <taxon>Bacillati</taxon>
        <taxon>Bacillota</taxon>
        <taxon>Clostridia</taxon>
        <taxon>Eubacteriales</taxon>
        <taxon>Desulfitobacteriaceae</taxon>
        <taxon>Syntrophobotulus</taxon>
    </lineage>
</organism>
<dbReference type="InterPro" id="IPR036890">
    <property type="entry name" value="HATPase_C_sf"/>
</dbReference>
<dbReference type="SMART" id="SM00304">
    <property type="entry name" value="HAMP"/>
    <property type="match status" value="1"/>
</dbReference>
<proteinExistence type="predicted"/>
<dbReference type="PROSITE" id="PS50885">
    <property type="entry name" value="HAMP"/>
    <property type="match status" value="1"/>
</dbReference>
<dbReference type="FunFam" id="3.30.565.10:FF:000006">
    <property type="entry name" value="Sensor histidine kinase WalK"/>
    <property type="match status" value="1"/>
</dbReference>
<dbReference type="STRING" id="645991.Sgly_2924"/>
<dbReference type="OrthoDB" id="9780718at2"/>
<protein>
    <recommendedName>
        <fullName evidence="3">histidine kinase</fullName>
        <ecNumber evidence="3">2.7.13.3</ecNumber>
    </recommendedName>
</protein>
<evidence type="ECO:0000256" key="3">
    <source>
        <dbReference type="ARBA" id="ARBA00012438"/>
    </source>
</evidence>
<dbReference type="Gene3D" id="1.10.287.130">
    <property type="match status" value="1"/>
</dbReference>
<dbReference type="eggNOG" id="COG2205">
    <property type="taxonomic scope" value="Bacteria"/>
</dbReference>
<evidence type="ECO:0000256" key="7">
    <source>
        <dbReference type="ARBA" id="ARBA00022692"/>
    </source>
</evidence>
<dbReference type="CDD" id="cd06225">
    <property type="entry name" value="HAMP"/>
    <property type="match status" value="1"/>
</dbReference>
<dbReference type="InterPro" id="IPR036097">
    <property type="entry name" value="HisK_dim/P_sf"/>
</dbReference>
<gene>
    <name evidence="18" type="ordered locus">Sgly_2924</name>
</gene>
<keyword evidence="10" id="KW-0067">ATP-binding</keyword>
<dbReference type="CDD" id="cd00075">
    <property type="entry name" value="HATPase"/>
    <property type="match status" value="1"/>
</dbReference>
<evidence type="ECO:0000256" key="13">
    <source>
        <dbReference type="ARBA" id="ARBA00023136"/>
    </source>
</evidence>
<dbReference type="RefSeq" id="WP_013626013.1">
    <property type="nucleotide sequence ID" value="NC_015172.1"/>
</dbReference>
<evidence type="ECO:0000256" key="2">
    <source>
        <dbReference type="ARBA" id="ARBA00004651"/>
    </source>
</evidence>
<keyword evidence="12" id="KW-0902">Two-component regulatory system</keyword>
<evidence type="ECO:0000256" key="6">
    <source>
        <dbReference type="ARBA" id="ARBA00022679"/>
    </source>
</evidence>
<dbReference type="InterPro" id="IPR003661">
    <property type="entry name" value="HisK_dim/P_dom"/>
</dbReference>
<keyword evidence="7 15" id="KW-0812">Transmembrane</keyword>
<evidence type="ECO:0000313" key="19">
    <source>
        <dbReference type="Proteomes" id="UP000007488"/>
    </source>
</evidence>
<reference evidence="19" key="2">
    <citation type="submission" date="2011-02" db="EMBL/GenBank/DDBJ databases">
        <title>The complete genome of Syntrophobotulus glycolicus DSM 8271.</title>
        <authorList>
            <person name="Lucas S."/>
            <person name="Copeland A."/>
            <person name="Lapidus A."/>
            <person name="Bruce D."/>
            <person name="Goodwin L."/>
            <person name="Pitluck S."/>
            <person name="Kyrpides N."/>
            <person name="Mavromatis K."/>
            <person name="Pagani I."/>
            <person name="Ivanova N."/>
            <person name="Mikhailova N."/>
            <person name="Chertkov O."/>
            <person name="Held B."/>
            <person name="Detter J.C."/>
            <person name="Tapia R."/>
            <person name="Han C."/>
            <person name="Land M."/>
            <person name="Hauser L."/>
            <person name="Markowitz V."/>
            <person name="Cheng J.-F."/>
            <person name="Hugenholtz P."/>
            <person name="Woyke T."/>
            <person name="Wu D."/>
            <person name="Spring S."/>
            <person name="Schroeder M."/>
            <person name="Brambilla E."/>
            <person name="Klenk H.-P."/>
            <person name="Eisen J.A."/>
        </authorList>
    </citation>
    <scope>NUCLEOTIDE SEQUENCE [LARGE SCALE GENOMIC DNA]</scope>
    <source>
        <strain evidence="19">DSM 8271 / FlGlyR</strain>
    </source>
</reference>
<keyword evidence="11 15" id="KW-1133">Transmembrane helix</keyword>
<keyword evidence="19" id="KW-1185">Reference proteome</keyword>
<feature type="compositionally biased region" description="Basic and acidic residues" evidence="14">
    <location>
        <begin position="480"/>
        <end position="493"/>
    </location>
</feature>
<dbReference type="Pfam" id="PF00512">
    <property type="entry name" value="HisKA"/>
    <property type="match status" value="1"/>
</dbReference>
<dbReference type="Proteomes" id="UP000007488">
    <property type="component" value="Chromosome"/>
</dbReference>
<evidence type="ECO:0000256" key="15">
    <source>
        <dbReference type="SAM" id="Phobius"/>
    </source>
</evidence>
<dbReference type="SMART" id="SM00388">
    <property type="entry name" value="HisKA"/>
    <property type="match status" value="1"/>
</dbReference>
<feature type="domain" description="HAMP" evidence="17">
    <location>
        <begin position="193"/>
        <end position="245"/>
    </location>
</feature>
<evidence type="ECO:0000256" key="10">
    <source>
        <dbReference type="ARBA" id="ARBA00022840"/>
    </source>
</evidence>
<evidence type="ECO:0000256" key="5">
    <source>
        <dbReference type="ARBA" id="ARBA00022553"/>
    </source>
</evidence>
<dbReference type="GO" id="GO:0005886">
    <property type="term" value="C:plasma membrane"/>
    <property type="evidence" value="ECO:0007669"/>
    <property type="project" value="UniProtKB-SubCell"/>
</dbReference>
<keyword evidence="6" id="KW-0808">Transferase</keyword>
<evidence type="ECO:0000256" key="4">
    <source>
        <dbReference type="ARBA" id="ARBA00022475"/>
    </source>
</evidence>
<feature type="transmembrane region" description="Helical" evidence="15">
    <location>
        <begin position="167"/>
        <end position="189"/>
    </location>
</feature>
<dbReference type="InterPro" id="IPR005467">
    <property type="entry name" value="His_kinase_dom"/>
</dbReference>
<dbReference type="SUPFAM" id="SSF47384">
    <property type="entry name" value="Homodimeric domain of signal transducing histidine kinase"/>
    <property type="match status" value="1"/>
</dbReference>
<dbReference type="EMBL" id="CP002547">
    <property type="protein sequence ID" value="ADY57193.1"/>
    <property type="molecule type" value="Genomic_DNA"/>
</dbReference>
<dbReference type="SUPFAM" id="SSF158472">
    <property type="entry name" value="HAMP domain-like"/>
    <property type="match status" value="1"/>
</dbReference>
<evidence type="ECO:0000256" key="14">
    <source>
        <dbReference type="SAM" id="MobiDB-lite"/>
    </source>
</evidence>
<dbReference type="CDD" id="cd00082">
    <property type="entry name" value="HisKA"/>
    <property type="match status" value="1"/>
</dbReference>
<evidence type="ECO:0000313" key="18">
    <source>
        <dbReference type="EMBL" id="ADY57193.1"/>
    </source>
</evidence>
<dbReference type="InterPro" id="IPR004358">
    <property type="entry name" value="Sig_transdc_His_kin-like_C"/>
</dbReference>
<dbReference type="SMART" id="SM00387">
    <property type="entry name" value="HATPase_c"/>
    <property type="match status" value="1"/>
</dbReference>
<dbReference type="Pfam" id="PF00672">
    <property type="entry name" value="HAMP"/>
    <property type="match status" value="1"/>
</dbReference>
<dbReference type="PANTHER" id="PTHR45528">
    <property type="entry name" value="SENSOR HISTIDINE KINASE CPXA"/>
    <property type="match status" value="1"/>
</dbReference>
<dbReference type="PROSITE" id="PS50109">
    <property type="entry name" value="HIS_KIN"/>
    <property type="match status" value="1"/>
</dbReference>
<dbReference type="PANTHER" id="PTHR45528:SF1">
    <property type="entry name" value="SENSOR HISTIDINE KINASE CPXA"/>
    <property type="match status" value="1"/>
</dbReference>
<evidence type="ECO:0000259" key="17">
    <source>
        <dbReference type="PROSITE" id="PS50885"/>
    </source>
</evidence>
<keyword evidence="13 15" id="KW-0472">Membrane</keyword>
<dbReference type="InterPro" id="IPR003660">
    <property type="entry name" value="HAMP_dom"/>
</dbReference>
<feature type="region of interest" description="Disordered" evidence="14">
    <location>
        <begin position="473"/>
        <end position="493"/>
    </location>
</feature>
<reference evidence="18 19" key="1">
    <citation type="journal article" date="2011" name="Stand. Genomic Sci.">
        <title>Complete genome sequence of Syntrophobotulus glycolicus type strain (FlGlyR).</title>
        <authorList>
            <person name="Han C."/>
            <person name="Mwirichia R."/>
            <person name="Chertkov O."/>
            <person name="Held B."/>
            <person name="Lapidus A."/>
            <person name="Nolan M."/>
            <person name="Lucas S."/>
            <person name="Hammon N."/>
            <person name="Deshpande S."/>
            <person name="Cheng J.F."/>
            <person name="Tapia R."/>
            <person name="Goodwin L."/>
            <person name="Pitluck S."/>
            <person name="Huntemann M."/>
            <person name="Liolios K."/>
            <person name="Ivanova N."/>
            <person name="Pagani I."/>
            <person name="Mavromatis K."/>
            <person name="Ovchinikova G."/>
            <person name="Pati A."/>
            <person name="Chen A."/>
            <person name="Palaniappan K."/>
            <person name="Land M."/>
            <person name="Hauser L."/>
            <person name="Brambilla E.M."/>
            <person name="Rohde M."/>
            <person name="Spring S."/>
            <person name="Sikorski J."/>
            <person name="Goker M."/>
            <person name="Woyke T."/>
            <person name="Bristow J."/>
            <person name="Eisen J.A."/>
            <person name="Markowitz V."/>
            <person name="Hugenholtz P."/>
            <person name="Kyrpides N.C."/>
            <person name="Klenk H.P."/>
            <person name="Detter J.C."/>
        </authorList>
    </citation>
    <scope>NUCLEOTIDE SEQUENCE [LARGE SCALE GENOMIC DNA]</scope>
    <source>
        <strain evidence="19">DSM 8271 / FlGlyR</strain>
    </source>
</reference>
<keyword evidence="4" id="KW-1003">Cell membrane</keyword>
<evidence type="ECO:0000256" key="8">
    <source>
        <dbReference type="ARBA" id="ARBA00022741"/>
    </source>
</evidence>
<name>F0SZ75_SYNGF</name>
<dbReference type="Pfam" id="PF02518">
    <property type="entry name" value="HATPase_c"/>
    <property type="match status" value="1"/>
</dbReference>
<dbReference type="InterPro" id="IPR050398">
    <property type="entry name" value="HssS/ArlS-like"/>
</dbReference>
<evidence type="ECO:0000256" key="12">
    <source>
        <dbReference type="ARBA" id="ARBA00023012"/>
    </source>
</evidence>
<evidence type="ECO:0000256" key="1">
    <source>
        <dbReference type="ARBA" id="ARBA00000085"/>
    </source>
</evidence>
<evidence type="ECO:0000256" key="11">
    <source>
        <dbReference type="ARBA" id="ARBA00022989"/>
    </source>
</evidence>
<dbReference type="Gene3D" id="3.30.565.10">
    <property type="entry name" value="Histidine kinase-like ATPase, C-terminal domain"/>
    <property type="match status" value="1"/>
</dbReference>